<protein>
    <submittedName>
        <fullName evidence="6">Putative cytochrome P450 superfamily protein</fullName>
    </submittedName>
</protein>
<dbReference type="PROSITE" id="PS00086">
    <property type="entry name" value="CYTOCHROME_P450"/>
    <property type="match status" value="1"/>
</dbReference>
<gene>
    <name evidence="6" type="ORF">ZEAMMB73_Zm00001d008836</name>
</gene>
<sequence>MNHLFTLRHAWGGSEDTRDLGQGLHGVQAGAERWVSRSDRLRHEPSYKFLSFNSGPRSCIGKDVSLSNMKITAASTIHNFKVELVRRGHEVTPQSSVIYSTLRTG</sequence>
<evidence type="ECO:0000256" key="5">
    <source>
        <dbReference type="RuleBase" id="RU000461"/>
    </source>
</evidence>
<evidence type="ECO:0000256" key="2">
    <source>
        <dbReference type="ARBA" id="ARBA00022723"/>
    </source>
</evidence>
<accession>A0A1D6FG84</accession>
<dbReference type="PaxDb" id="4577-GRMZM2G523371_P01"/>
<dbReference type="GO" id="GO:0016705">
    <property type="term" value="F:oxidoreductase activity, acting on paired donors, with incorporation or reduction of molecular oxygen"/>
    <property type="evidence" value="ECO:0007669"/>
    <property type="project" value="InterPro"/>
</dbReference>
<dbReference type="InterPro" id="IPR001128">
    <property type="entry name" value="Cyt_P450"/>
</dbReference>
<evidence type="ECO:0000313" key="6">
    <source>
        <dbReference type="EMBL" id="AQK90856.1"/>
    </source>
</evidence>
<keyword evidence="2 5" id="KW-0479">Metal-binding</keyword>
<dbReference type="GO" id="GO:0004497">
    <property type="term" value="F:monooxygenase activity"/>
    <property type="evidence" value="ECO:0007669"/>
    <property type="project" value="UniProtKB-KW"/>
</dbReference>
<keyword evidence="5" id="KW-0349">Heme</keyword>
<dbReference type="AlphaFoldDB" id="A0A1D6FG84"/>
<proteinExistence type="inferred from homology"/>
<dbReference type="EMBL" id="CM000784">
    <property type="protein sequence ID" value="AQK90856.1"/>
    <property type="molecule type" value="Genomic_DNA"/>
</dbReference>
<organism evidence="6">
    <name type="scientific">Zea mays</name>
    <name type="common">Maize</name>
    <dbReference type="NCBI Taxonomy" id="4577"/>
    <lineage>
        <taxon>Eukaryota</taxon>
        <taxon>Viridiplantae</taxon>
        <taxon>Streptophyta</taxon>
        <taxon>Embryophyta</taxon>
        <taxon>Tracheophyta</taxon>
        <taxon>Spermatophyta</taxon>
        <taxon>Magnoliopsida</taxon>
        <taxon>Liliopsida</taxon>
        <taxon>Poales</taxon>
        <taxon>Poaceae</taxon>
        <taxon>PACMAD clade</taxon>
        <taxon>Panicoideae</taxon>
        <taxon>Andropogonodae</taxon>
        <taxon>Andropogoneae</taxon>
        <taxon>Tripsacinae</taxon>
        <taxon>Zea</taxon>
    </lineage>
</organism>
<dbReference type="GO" id="GO:0005506">
    <property type="term" value="F:iron ion binding"/>
    <property type="evidence" value="ECO:0007669"/>
    <property type="project" value="InterPro"/>
</dbReference>
<dbReference type="SUPFAM" id="SSF48264">
    <property type="entry name" value="Cytochrome P450"/>
    <property type="match status" value="1"/>
</dbReference>
<reference evidence="6" key="1">
    <citation type="submission" date="2015-12" db="EMBL/GenBank/DDBJ databases">
        <title>Update maize B73 reference genome by single molecule sequencing technologies.</title>
        <authorList>
            <consortium name="Maize Genome Sequencing Project"/>
            <person name="Ware D."/>
        </authorList>
    </citation>
    <scope>NUCLEOTIDE SEQUENCE</scope>
    <source>
        <tissue evidence="6">Seedling</tissue>
    </source>
</reference>
<dbReference type="PANTHER" id="PTHR24296">
    <property type="entry name" value="CYTOCHROME P450"/>
    <property type="match status" value="1"/>
</dbReference>
<keyword evidence="4 5" id="KW-0408">Iron</keyword>
<dbReference type="GO" id="GO:0006629">
    <property type="term" value="P:lipid metabolic process"/>
    <property type="evidence" value="ECO:0007669"/>
    <property type="project" value="UniProtKB-ARBA"/>
</dbReference>
<dbReference type="InterPro" id="IPR017972">
    <property type="entry name" value="Cyt_P450_CS"/>
</dbReference>
<dbReference type="Gene3D" id="1.10.630.10">
    <property type="entry name" value="Cytochrome P450"/>
    <property type="match status" value="1"/>
</dbReference>
<name>A0A1D6FG84_MAIZE</name>
<dbReference type="eggNOG" id="KOG0157">
    <property type="taxonomic scope" value="Eukaryota"/>
</dbReference>
<comment type="similarity">
    <text evidence="1 5">Belongs to the cytochrome P450 family.</text>
</comment>
<evidence type="ECO:0000256" key="4">
    <source>
        <dbReference type="ARBA" id="ARBA00023004"/>
    </source>
</evidence>
<dbReference type="GO" id="GO:0020037">
    <property type="term" value="F:heme binding"/>
    <property type="evidence" value="ECO:0007669"/>
    <property type="project" value="InterPro"/>
</dbReference>
<dbReference type="InterPro" id="IPR036396">
    <property type="entry name" value="Cyt_P450_sf"/>
</dbReference>
<evidence type="ECO:0000256" key="3">
    <source>
        <dbReference type="ARBA" id="ARBA00023002"/>
    </source>
</evidence>
<dbReference type="InParanoid" id="A0A1D6FG84"/>
<dbReference type="Pfam" id="PF00067">
    <property type="entry name" value="p450"/>
    <property type="match status" value="1"/>
</dbReference>
<keyword evidence="3 5" id="KW-0560">Oxidoreductase</keyword>
<evidence type="ECO:0000256" key="1">
    <source>
        <dbReference type="ARBA" id="ARBA00010617"/>
    </source>
</evidence>
<keyword evidence="5" id="KW-0503">Monooxygenase</keyword>